<dbReference type="CDD" id="cd00303">
    <property type="entry name" value="retropepsin_like"/>
    <property type="match status" value="1"/>
</dbReference>
<feature type="non-terminal residue" evidence="1">
    <location>
        <position position="103"/>
    </location>
</feature>
<organism evidence="1 2">
    <name type="scientific">Vigna mungo</name>
    <name type="common">Black gram</name>
    <name type="synonym">Phaseolus mungo</name>
    <dbReference type="NCBI Taxonomy" id="3915"/>
    <lineage>
        <taxon>Eukaryota</taxon>
        <taxon>Viridiplantae</taxon>
        <taxon>Streptophyta</taxon>
        <taxon>Embryophyta</taxon>
        <taxon>Tracheophyta</taxon>
        <taxon>Spermatophyta</taxon>
        <taxon>Magnoliopsida</taxon>
        <taxon>eudicotyledons</taxon>
        <taxon>Gunneridae</taxon>
        <taxon>Pentapetalae</taxon>
        <taxon>rosids</taxon>
        <taxon>fabids</taxon>
        <taxon>Fabales</taxon>
        <taxon>Fabaceae</taxon>
        <taxon>Papilionoideae</taxon>
        <taxon>50 kb inversion clade</taxon>
        <taxon>NPAAA clade</taxon>
        <taxon>indigoferoid/millettioid clade</taxon>
        <taxon>Phaseoleae</taxon>
        <taxon>Vigna</taxon>
    </lineage>
</organism>
<keyword evidence="2" id="KW-1185">Reference proteome</keyword>
<name>A0AAQ3P5L7_VIGMU</name>
<evidence type="ECO:0000313" key="2">
    <source>
        <dbReference type="Proteomes" id="UP001374535"/>
    </source>
</evidence>
<evidence type="ECO:0000313" key="1">
    <source>
        <dbReference type="EMBL" id="WVZ22049.1"/>
    </source>
</evidence>
<dbReference type="Proteomes" id="UP001374535">
    <property type="component" value="Chromosome 1"/>
</dbReference>
<dbReference type="Gene3D" id="2.40.70.10">
    <property type="entry name" value="Acid Proteases"/>
    <property type="match status" value="1"/>
</dbReference>
<dbReference type="EMBL" id="CP144700">
    <property type="protein sequence ID" value="WVZ22049.1"/>
    <property type="molecule type" value="Genomic_DNA"/>
</dbReference>
<sequence length="103" mass="11641">MEQHTILFRKVAQFLHLPTQPTRSPLSVMVGNGAFLPCSSLCPNIILTLDSHDFSIDLYPPDLSGIDVVLGVCWLSMMSPFVMDYNGPFMRFTWHEKLVELKG</sequence>
<dbReference type="Pfam" id="PF08284">
    <property type="entry name" value="RVP_2"/>
    <property type="match status" value="1"/>
</dbReference>
<gene>
    <name evidence="1" type="ORF">V8G54_000593</name>
</gene>
<accession>A0AAQ3P5L7</accession>
<proteinExistence type="predicted"/>
<dbReference type="InterPro" id="IPR021109">
    <property type="entry name" value="Peptidase_aspartic_dom_sf"/>
</dbReference>
<protein>
    <submittedName>
        <fullName evidence="1">Uncharacterized protein</fullName>
    </submittedName>
</protein>
<reference evidence="1 2" key="1">
    <citation type="journal article" date="2023" name="Life. Sci Alliance">
        <title>Evolutionary insights into 3D genome organization and epigenetic landscape of Vigna mungo.</title>
        <authorList>
            <person name="Junaid A."/>
            <person name="Singh B."/>
            <person name="Bhatia S."/>
        </authorList>
    </citation>
    <scope>NUCLEOTIDE SEQUENCE [LARGE SCALE GENOMIC DNA]</scope>
    <source>
        <strain evidence="1">Urdbean</strain>
    </source>
</reference>
<dbReference type="AlphaFoldDB" id="A0AAQ3P5L7"/>